<keyword evidence="5" id="KW-0832">Ubl conjugation</keyword>
<dbReference type="RefSeq" id="XP_023673461.1">
    <property type="nucleotide sequence ID" value="XM_023817693.1"/>
</dbReference>
<dbReference type="SMART" id="SM00298">
    <property type="entry name" value="CHROMO"/>
    <property type="match status" value="2"/>
</dbReference>
<dbReference type="InterPro" id="IPR023780">
    <property type="entry name" value="Chromo_domain"/>
</dbReference>
<keyword evidence="10" id="KW-1185">Reference proteome</keyword>
<accession>A0A3B3R3X7</accession>
<evidence type="ECO:0000256" key="1">
    <source>
        <dbReference type="ARBA" id="ARBA00004123"/>
    </source>
</evidence>
<keyword evidence="6" id="KW-0539">Nucleus</keyword>
<evidence type="ECO:0000256" key="4">
    <source>
        <dbReference type="ARBA" id="ARBA00022737"/>
    </source>
</evidence>
<dbReference type="PANTHER" id="PTHR22812">
    <property type="entry name" value="CHROMOBOX PROTEIN"/>
    <property type="match status" value="1"/>
</dbReference>
<evidence type="ECO:0000259" key="8">
    <source>
        <dbReference type="PROSITE" id="PS50013"/>
    </source>
</evidence>
<keyword evidence="2" id="KW-1017">Isopeptide bond</keyword>
<dbReference type="InterPro" id="IPR008251">
    <property type="entry name" value="Chromo_shadow_dom"/>
</dbReference>
<dbReference type="KEGG" id="pki:111846950"/>
<dbReference type="Ensembl" id="ENSPKIT00000037026.1">
    <property type="protein sequence ID" value="ENSPKIP00000012625.1"/>
    <property type="gene ID" value="ENSPKIG00000000364.1"/>
</dbReference>
<reference evidence="9" key="2">
    <citation type="submission" date="2025-09" db="UniProtKB">
        <authorList>
            <consortium name="Ensembl"/>
        </authorList>
    </citation>
    <scope>IDENTIFICATION</scope>
</reference>
<evidence type="ECO:0000313" key="10">
    <source>
        <dbReference type="Proteomes" id="UP000261540"/>
    </source>
</evidence>
<comment type="subcellular location">
    <subcellularLocation>
        <location evidence="1">Nucleus</location>
    </subcellularLocation>
</comment>
<dbReference type="GeneID" id="111846950"/>
<dbReference type="RefSeq" id="XP_023673460.1">
    <property type="nucleotide sequence ID" value="XM_023817692.1"/>
</dbReference>
<reference evidence="9" key="1">
    <citation type="submission" date="2025-08" db="UniProtKB">
        <authorList>
            <consortium name="Ensembl"/>
        </authorList>
    </citation>
    <scope>IDENTIFICATION</scope>
</reference>
<dbReference type="PRINTS" id="PR00504">
    <property type="entry name" value="CHROMODOMAIN"/>
</dbReference>
<evidence type="ECO:0000256" key="2">
    <source>
        <dbReference type="ARBA" id="ARBA00022499"/>
    </source>
</evidence>
<dbReference type="GO" id="GO:0000792">
    <property type="term" value="C:heterochromatin"/>
    <property type="evidence" value="ECO:0007669"/>
    <property type="project" value="UniProtKB-ARBA"/>
</dbReference>
<dbReference type="PROSITE" id="PS50013">
    <property type="entry name" value="CHROMO_2"/>
    <property type="match status" value="2"/>
</dbReference>
<feature type="domain" description="Chromo" evidence="8">
    <location>
        <begin position="111"/>
        <end position="169"/>
    </location>
</feature>
<dbReference type="RefSeq" id="XP_023673462.1">
    <property type="nucleotide sequence ID" value="XM_023817694.1"/>
</dbReference>
<dbReference type="PROSITE" id="PS00598">
    <property type="entry name" value="CHROMO_1"/>
    <property type="match status" value="1"/>
</dbReference>
<dbReference type="Pfam" id="PF01393">
    <property type="entry name" value="Chromo_shadow"/>
    <property type="match status" value="1"/>
</dbReference>
<evidence type="ECO:0000256" key="5">
    <source>
        <dbReference type="ARBA" id="ARBA00022843"/>
    </source>
</evidence>
<evidence type="ECO:0000256" key="7">
    <source>
        <dbReference type="SAM" id="MobiDB-lite"/>
    </source>
</evidence>
<dbReference type="InterPro" id="IPR017984">
    <property type="entry name" value="Chromo_dom_subgr"/>
</dbReference>
<dbReference type="Pfam" id="PF00385">
    <property type="entry name" value="Chromo"/>
    <property type="match status" value="1"/>
</dbReference>
<dbReference type="SMART" id="SM00300">
    <property type="entry name" value="ChSh"/>
    <property type="match status" value="1"/>
</dbReference>
<organism evidence="9 10">
    <name type="scientific">Paramormyrops kingsleyae</name>
    <dbReference type="NCBI Taxonomy" id="1676925"/>
    <lineage>
        <taxon>Eukaryota</taxon>
        <taxon>Metazoa</taxon>
        <taxon>Chordata</taxon>
        <taxon>Craniata</taxon>
        <taxon>Vertebrata</taxon>
        <taxon>Euteleostomi</taxon>
        <taxon>Actinopterygii</taxon>
        <taxon>Neopterygii</taxon>
        <taxon>Teleostei</taxon>
        <taxon>Osteoglossocephala</taxon>
        <taxon>Osteoglossomorpha</taxon>
        <taxon>Osteoglossiformes</taxon>
        <taxon>Mormyridae</taxon>
        <taxon>Paramormyrops</taxon>
    </lineage>
</organism>
<keyword evidence="4" id="KW-0677">Repeat</keyword>
<dbReference type="GeneTree" id="ENSGT00940000153305"/>
<protein>
    <submittedName>
        <fullName evidence="9">Chromobox homolog 3a (HP1 gamma homolog, Drosophila)</fullName>
    </submittedName>
</protein>
<evidence type="ECO:0000256" key="3">
    <source>
        <dbReference type="ARBA" id="ARBA00022553"/>
    </source>
</evidence>
<proteinExistence type="predicted"/>
<name>A0A3B3R3X7_9TELE</name>
<evidence type="ECO:0000256" key="6">
    <source>
        <dbReference type="ARBA" id="ARBA00023242"/>
    </source>
</evidence>
<dbReference type="SUPFAM" id="SSF54160">
    <property type="entry name" value="Chromo domain-like"/>
    <property type="match status" value="2"/>
</dbReference>
<dbReference type="CTD" id="751689"/>
<dbReference type="Gene3D" id="2.40.50.40">
    <property type="match status" value="2"/>
</dbReference>
<sequence length="173" mass="19773">MGKKQNGKSKKEMEQPEEFVVEKVIDQRIVNGKVEYFLKWKGFTDADNTWEPEENLDCPDLIGAFLATQKSAVELDSNKRKPSTDGTDSEESKTKKKKDVAEKPRGFARNLEPERIIGATDSSGELMFLMKWKDSDEADLVPAKEANVRCPQVVIAFYEERLTWHSCPEDEQQ</sequence>
<dbReference type="InterPro" id="IPR023779">
    <property type="entry name" value="Chromodomain_CS"/>
</dbReference>
<dbReference type="GO" id="GO:0005634">
    <property type="term" value="C:nucleus"/>
    <property type="evidence" value="ECO:0007669"/>
    <property type="project" value="UniProtKB-SubCell"/>
</dbReference>
<evidence type="ECO:0000313" key="9">
    <source>
        <dbReference type="Ensembl" id="ENSPKIP00000012625.1"/>
    </source>
</evidence>
<dbReference type="FunFam" id="2.40.50.40:FF:000009">
    <property type="entry name" value="chromobox protein homolog 1"/>
    <property type="match status" value="1"/>
</dbReference>
<dbReference type="FunFam" id="2.40.50.40:FF:000007">
    <property type="entry name" value="Chromobox protein homolog 1"/>
    <property type="match status" value="1"/>
</dbReference>
<feature type="domain" description="Chromo" evidence="8">
    <location>
        <begin position="19"/>
        <end position="77"/>
    </location>
</feature>
<keyword evidence="3" id="KW-0597">Phosphoprotein</keyword>
<dbReference type="InterPro" id="IPR016197">
    <property type="entry name" value="Chromo-like_dom_sf"/>
</dbReference>
<dbReference type="OrthoDB" id="433924at2759"/>
<dbReference type="Proteomes" id="UP000261540">
    <property type="component" value="Unplaced"/>
</dbReference>
<dbReference type="AlphaFoldDB" id="A0A3B3R3X7"/>
<dbReference type="InterPro" id="IPR038033">
    <property type="entry name" value="CBX3_chromo_domain"/>
</dbReference>
<dbReference type="InterPro" id="IPR000953">
    <property type="entry name" value="Chromo/chromo_shadow_dom"/>
</dbReference>
<dbReference type="RefSeq" id="XP_023673463.1">
    <property type="nucleotide sequence ID" value="XM_023817695.2"/>
</dbReference>
<dbReference type="CDD" id="cd18652">
    <property type="entry name" value="CD_HP1gamma_Cbx3"/>
    <property type="match status" value="1"/>
</dbReference>
<dbReference type="STRING" id="1676925.ENSPKIP00000012625"/>
<dbReference type="InterPro" id="IPR051219">
    <property type="entry name" value="Heterochromatin_chromo-domain"/>
</dbReference>
<feature type="region of interest" description="Disordered" evidence="7">
    <location>
        <begin position="73"/>
        <end position="105"/>
    </location>
</feature>